<name>G1P142_MYOLU</name>
<evidence type="ECO:0000259" key="8">
    <source>
        <dbReference type="PROSITE" id="PS50157"/>
    </source>
</evidence>
<dbReference type="GO" id="GO:0000977">
    <property type="term" value="F:RNA polymerase II transcription regulatory region sequence-specific DNA binding"/>
    <property type="evidence" value="ECO:0007669"/>
    <property type="project" value="TreeGrafter"/>
</dbReference>
<dbReference type="SMART" id="SM00355">
    <property type="entry name" value="ZnF_C2H2"/>
    <property type="match status" value="5"/>
</dbReference>
<sequence>AAAAAPRRPAEDPVTFDDVAVYFSRREWRLLDEAQRRLYHEVMLDNLALASSLGPCCGAEDADAPCEQSVSVGGSPSSTSQAVLSSLKTHFCESCGPVLRDIFQLAEHQGTPHSQNVVRCGVGRKQFYLGANFQIHQKQHLAKKPFGSCVDRALLVKSDKFHVSEKPFPCDEVGKDFLATSKHLQQQRTPTGEEPNKTPQCWATVQNRKSRFTWGDCKKAFSPRKSHARVPDVHTGRQCVVRCERGKTFRDRSSFAVQQRVPISGKRRVCGQCGQSFRRTSTLNQHRRFHCGPRQYKCGKCEKSFTHSLPVFPSLSVHSGCMECGKSFSERIYLIVQRRPRRLVRTHFCESCGPVLRDIFQLAEHQGTPHSQNVVRCEVGRKQFYLGANFQNHQKQHLAKKPFRSCVDTALLVKSDKFNQHRRFRGGPRQYKCRNCGKSFHPKSVLI</sequence>
<dbReference type="GeneTree" id="ENSGT00940000161684"/>
<dbReference type="Ensembl" id="ENSMLUT00000003860.2">
    <property type="protein sequence ID" value="ENSMLUP00000003516.2"/>
    <property type="gene ID" value="ENSMLUG00000003861.2"/>
</dbReference>
<proteinExistence type="predicted"/>
<dbReference type="InterPro" id="IPR036051">
    <property type="entry name" value="KRAB_dom_sf"/>
</dbReference>
<evidence type="ECO:0000256" key="6">
    <source>
        <dbReference type="ARBA" id="ARBA00023242"/>
    </source>
</evidence>
<feature type="domain" description="C2H2-type" evidence="8">
    <location>
        <begin position="431"/>
        <end position="447"/>
    </location>
</feature>
<keyword evidence="3" id="KW-0677">Repeat</keyword>
<dbReference type="GO" id="GO:0005634">
    <property type="term" value="C:nucleus"/>
    <property type="evidence" value="ECO:0007669"/>
    <property type="project" value="UniProtKB-SubCell"/>
</dbReference>
<dbReference type="InParanoid" id="G1P142"/>
<dbReference type="PANTHER" id="PTHR24381:SF393">
    <property type="entry name" value="CHROMATIN-LINKED ADAPTOR FOR MSL PROTEINS, ISOFORM B"/>
    <property type="match status" value="1"/>
</dbReference>
<dbReference type="InterPro" id="IPR013087">
    <property type="entry name" value="Znf_C2H2_type"/>
</dbReference>
<dbReference type="SUPFAM" id="SSF109640">
    <property type="entry name" value="KRAB domain (Kruppel-associated box)"/>
    <property type="match status" value="1"/>
</dbReference>
<dbReference type="GO" id="GO:0008270">
    <property type="term" value="F:zinc ion binding"/>
    <property type="evidence" value="ECO:0007669"/>
    <property type="project" value="UniProtKB-KW"/>
</dbReference>
<evidence type="ECO:0000256" key="4">
    <source>
        <dbReference type="ARBA" id="ARBA00022771"/>
    </source>
</evidence>
<dbReference type="PROSITE" id="PS50805">
    <property type="entry name" value="KRAB"/>
    <property type="match status" value="1"/>
</dbReference>
<dbReference type="InterPro" id="IPR036236">
    <property type="entry name" value="Znf_C2H2_sf"/>
</dbReference>
<evidence type="ECO:0000313" key="10">
    <source>
        <dbReference type="Ensembl" id="ENSMLUP00000003516.2"/>
    </source>
</evidence>
<keyword evidence="5" id="KW-0862">Zinc</keyword>
<feature type="domain" description="KRAB" evidence="9">
    <location>
        <begin position="14"/>
        <end position="89"/>
    </location>
</feature>
<dbReference type="EMBL" id="AAPE02055404">
    <property type="status" value="NOT_ANNOTATED_CDS"/>
    <property type="molecule type" value="Genomic_DNA"/>
</dbReference>
<dbReference type="OMA" id="RKQFYLG"/>
<dbReference type="SUPFAM" id="SSF57667">
    <property type="entry name" value="beta-beta-alpha zinc fingers"/>
    <property type="match status" value="4"/>
</dbReference>
<organism evidence="10 11">
    <name type="scientific">Myotis lucifugus</name>
    <name type="common">Little brown bat</name>
    <dbReference type="NCBI Taxonomy" id="59463"/>
    <lineage>
        <taxon>Eukaryota</taxon>
        <taxon>Metazoa</taxon>
        <taxon>Chordata</taxon>
        <taxon>Craniata</taxon>
        <taxon>Vertebrata</taxon>
        <taxon>Euteleostomi</taxon>
        <taxon>Mammalia</taxon>
        <taxon>Eutheria</taxon>
        <taxon>Laurasiatheria</taxon>
        <taxon>Chiroptera</taxon>
        <taxon>Yangochiroptera</taxon>
        <taxon>Vespertilionidae</taxon>
        <taxon>Myotis</taxon>
    </lineage>
</organism>
<evidence type="ECO:0000256" key="2">
    <source>
        <dbReference type="ARBA" id="ARBA00022723"/>
    </source>
</evidence>
<accession>G1P142</accession>
<dbReference type="eggNOG" id="KOG1721">
    <property type="taxonomic scope" value="Eukaryota"/>
</dbReference>
<evidence type="ECO:0000256" key="5">
    <source>
        <dbReference type="ARBA" id="ARBA00022833"/>
    </source>
</evidence>
<feature type="domain" description="C2H2-type" evidence="8">
    <location>
        <begin position="268"/>
        <end position="295"/>
    </location>
</feature>
<dbReference type="PROSITE" id="PS50157">
    <property type="entry name" value="ZINC_FINGER_C2H2_2"/>
    <property type="match status" value="3"/>
</dbReference>
<dbReference type="PANTHER" id="PTHR24381">
    <property type="entry name" value="ZINC FINGER PROTEIN"/>
    <property type="match status" value="1"/>
</dbReference>
<dbReference type="AlphaFoldDB" id="G1P142"/>
<dbReference type="Pfam" id="PF00096">
    <property type="entry name" value="zf-C2H2"/>
    <property type="match status" value="1"/>
</dbReference>
<reference evidence="10 11" key="1">
    <citation type="journal article" date="2011" name="Nature">
        <title>A high-resolution map of human evolutionary constraint using 29 mammals.</title>
        <authorList>
            <person name="Lindblad-Toh K."/>
            <person name="Garber M."/>
            <person name="Zuk O."/>
            <person name="Lin M.F."/>
            <person name="Parker B.J."/>
            <person name="Washietl S."/>
            <person name="Kheradpour P."/>
            <person name="Ernst J."/>
            <person name="Jordan G."/>
            <person name="Mauceli E."/>
            <person name="Ward L.D."/>
            <person name="Lowe C.B."/>
            <person name="Holloway A.K."/>
            <person name="Clamp M."/>
            <person name="Gnerre S."/>
            <person name="Alfoldi J."/>
            <person name="Beal K."/>
            <person name="Chang J."/>
            <person name="Clawson H."/>
            <person name="Cuff J."/>
            <person name="Di Palma F."/>
            <person name="Fitzgerald S."/>
            <person name="Flicek P."/>
            <person name="Guttman M."/>
            <person name="Hubisz M.J."/>
            <person name="Jaffe D.B."/>
            <person name="Jungreis I."/>
            <person name="Kent W.J."/>
            <person name="Kostka D."/>
            <person name="Lara M."/>
            <person name="Martins A.L."/>
            <person name="Massingham T."/>
            <person name="Moltke I."/>
            <person name="Raney B.J."/>
            <person name="Rasmussen M.D."/>
            <person name="Robinson J."/>
            <person name="Stark A."/>
            <person name="Vilella A.J."/>
            <person name="Wen J."/>
            <person name="Xie X."/>
            <person name="Zody M.C."/>
            <person name="Baldwin J."/>
            <person name="Bloom T."/>
            <person name="Chin C.W."/>
            <person name="Heiman D."/>
            <person name="Nicol R."/>
            <person name="Nusbaum C."/>
            <person name="Young S."/>
            <person name="Wilkinson J."/>
            <person name="Worley K.C."/>
            <person name="Kovar C.L."/>
            <person name="Muzny D.M."/>
            <person name="Gibbs R.A."/>
            <person name="Cree A."/>
            <person name="Dihn H.H."/>
            <person name="Fowler G."/>
            <person name="Jhangiani S."/>
            <person name="Joshi V."/>
            <person name="Lee S."/>
            <person name="Lewis L.R."/>
            <person name="Nazareth L.V."/>
            <person name="Okwuonu G."/>
            <person name="Santibanez J."/>
            <person name="Warren W.C."/>
            <person name="Mardis E.R."/>
            <person name="Weinstock G.M."/>
            <person name="Wilson R.K."/>
            <person name="Delehaunty K."/>
            <person name="Dooling D."/>
            <person name="Fronik C."/>
            <person name="Fulton L."/>
            <person name="Fulton B."/>
            <person name="Graves T."/>
            <person name="Minx P."/>
            <person name="Sodergren E."/>
            <person name="Birney E."/>
            <person name="Margulies E.H."/>
            <person name="Herrero J."/>
            <person name="Green E.D."/>
            <person name="Haussler D."/>
            <person name="Siepel A."/>
            <person name="Goldman N."/>
            <person name="Pollard K.S."/>
            <person name="Pedersen J.S."/>
            <person name="Lander E.S."/>
            <person name="Kellis M."/>
        </authorList>
    </citation>
    <scope>NUCLEOTIDE SEQUENCE [LARGE SCALE GENOMIC DNA]</scope>
</reference>
<dbReference type="HOGENOM" id="CLU_002678_0_2_1"/>
<evidence type="ECO:0000256" key="1">
    <source>
        <dbReference type="ARBA" id="ARBA00004123"/>
    </source>
</evidence>
<dbReference type="PROSITE" id="PS00028">
    <property type="entry name" value="ZINC_FINGER_C2H2_1"/>
    <property type="match status" value="3"/>
</dbReference>
<dbReference type="SMART" id="SM00349">
    <property type="entry name" value="KRAB"/>
    <property type="match status" value="1"/>
</dbReference>
<dbReference type="GO" id="GO:0000981">
    <property type="term" value="F:DNA-binding transcription factor activity, RNA polymerase II-specific"/>
    <property type="evidence" value="ECO:0007669"/>
    <property type="project" value="TreeGrafter"/>
</dbReference>
<dbReference type="STRING" id="59463.ENSMLUP00000003516"/>
<protein>
    <submittedName>
        <fullName evidence="10">Uncharacterized protein</fullName>
    </submittedName>
</protein>
<evidence type="ECO:0000259" key="9">
    <source>
        <dbReference type="PROSITE" id="PS50805"/>
    </source>
</evidence>
<dbReference type="Pfam" id="PF01352">
    <property type="entry name" value="KRAB"/>
    <property type="match status" value="1"/>
</dbReference>
<evidence type="ECO:0000256" key="7">
    <source>
        <dbReference type="PROSITE-ProRule" id="PRU00042"/>
    </source>
</evidence>
<evidence type="ECO:0000313" key="11">
    <source>
        <dbReference type="Proteomes" id="UP000001074"/>
    </source>
</evidence>
<keyword evidence="4 7" id="KW-0863">Zinc-finger</keyword>
<dbReference type="Proteomes" id="UP000001074">
    <property type="component" value="Unassembled WGS sequence"/>
</dbReference>
<dbReference type="Gene3D" id="6.10.140.140">
    <property type="match status" value="1"/>
</dbReference>
<keyword evidence="11" id="KW-1185">Reference proteome</keyword>
<keyword evidence="6" id="KW-0539">Nucleus</keyword>
<dbReference type="Gene3D" id="3.30.160.60">
    <property type="entry name" value="Classic Zinc Finger"/>
    <property type="match status" value="3"/>
</dbReference>
<keyword evidence="2" id="KW-0479">Metal-binding</keyword>
<feature type="domain" description="C2H2-type" evidence="8">
    <location>
        <begin position="168"/>
        <end position="195"/>
    </location>
</feature>
<dbReference type="InterPro" id="IPR001909">
    <property type="entry name" value="KRAB"/>
</dbReference>
<dbReference type="CDD" id="cd07765">
    <property type="entry name" value="KRAB_A-box"/>
    <property type="match status" value="1"/>
</dbReference>
<reference evidence="10" key="2">
    <citation type="submission" date="2025-08" db="UniProtKB">
        <authorList>
            <consortium name="Ensembl"/>
        </authorList>
    </citation>
    <scope>IDENTIFICATION</scope>
</reference>
<evidence type="ECO:0000256" key="3">
    <source>
        <dbReference type="ARBA" id="ARBA00022737"/>
    </source>
</evidence>
<reference evidence="10" key="3">
    <citation type="submission" date="2025-09" db="UniProtKB">
        <authorList>
            <consortium name="Ensembl"/>
        </authorList>
    </citation>
    <scope>IDENTIFICATION</scope>
</reference>
<comment type="subcellular location">
    <subcellularLocation>
        <location evidence="1">Nucleus</location>
    </subcellularLocation>
</comment>